<dbReference type="InterPro" id="IPR009776">
    <property type="entry name" value="Spore_0_M"/>
</dbReference>
<evidence type="ECO:0000313" key="2">
    <source>
        <dbReference type="Proteomes" id="UP001595279"/>
    </source>
</evidence>
<reference evidence="2" key="1">
    <citation type="journal article" date="2019" name="Int. J. Syst. Evol. Microbiol.">
        <title>The Global Catalogue of Microorganisms (GCM) 10K type strain sequencing project: providing services to taxonomists for standard genome sequencing and annotation.</title>
        <authorList>
            <consortium name="The Broad Institute Genomics Platform"/>
            <consortium name="The Broad Institute Genome Sequencing Center for Infectious Disease"/>
            <person name="Wu L."/>
            <person name="Ma J."/>
        </authorList>
    </citation>
    <scope>NUCLEOTIDE SEQUENCE [LARGE SCALE GENOMIC DNA]</scope>
    <source>
        <strain evidence="2">KCTC 13128</strain>
    </source>
</reference>
<sequence length="252" mass="28892">MFKKILASVGIGNAKVDTQLEHTELVPGGPVRGKIIVQGGNTEQHVEKIQLFLMTEVVQEKDGRSYHEDMVLDFFVIGSSFTIGEGDWKEIDFHFTLPIHTPPTMGKTKVWIQTGMDVPNAIDPTDRDFIKISPHPYMETALLAVTDHLGFGLREVEMEYSRRYRYIQEFEFLPMNEFRQDLDELEAMFFVKPNGLDIILQIDRRAKGLGGLFAEALEIDEKFVRIRFSSAELDKGPAYIADRLRETIEQYC</sequence>
<comment type="caution">
    <text evidence="1">The sequence shown here is derived from an EMBL/GenBank/DDBJ whole genome shotgun (WGS) entry which is preliminary data.</text>
</comment>
<dbReference type="PANTHER" id="PTHR40053:SF1">
    <property type="entry name" value="SPORULATION-CONTROL PROTEIN SPO0M"/>
    <property type="match status" value="1"/>
</dbReference>
<protein>
    <submittedName>
        <fullName evidence="1">Sporulation protein</fullName>
    </submittedName>
</protein>
<keyword evidence="2" id="KW-1185">Reference proteome</keyword>
<dbReference type="Proteomes" id="UP001595279">
    <property type="component" value="Unassembled WGS sequence"/>
</dbReference>
<gene>
    <name evidence="1" type="ORF">ACFOGI_05975</name>
</gene>
<dbReference type="EMBL" id="JBHRSA010000025">
    <property type="protein sequence ID" value="MFC3039793.1"/>
    <property type="molecule type" value="Genomic_DNA"/>
</dbReference>
<dbReference type="Pfam" id="PF07070">
    <property type="entry name" value="Spo0M"/>
    <property type="match status" value="1"/>
</dbReference>
<name>A0ABV7CU58_9BACI</name>
<dbReference type="PANTHER" id="PTHR40053">
    <property type="entry name" value="SPORULATION-CONTROL PROTEIN SPO0M"/>
    <property type="match status" value="1"/>
</dbReference>
<proteinExistence type="predicted"/>
<evidence type="ECO:0000313" key="1">
    <source>
        <dbReference type="EMBL" id="MFC3039793.1"/>
    </source>
</evidence>
<organism evidence="1 2">
    <name type="scientific">Virgibacillus xinjiangensis</name>
    <dbReference type="NCBI Taxonomy" id="393090"/>
    <lineage>
        <taxon>Bacteria</taxon>
        <taxon>Bacillati</taxon>
        <taxon>Bacillota</taxon>
        <taxon>Bacilli</taxon>
        <taxon>Bacillales</taxon>
        <taxon>Bacillaceae</taxon>
        <taxon>Virgibacillus</taxon>
    </lineage>
</organism>
<accession>A0ABV7CU58</accession>
<dbReference type="RefSeq" id="WP_390269928.1">
    <property type="nucleotide sequence ID" value="NZ_JBHRSA010000025.1"/>
</dbReference>